<dbReference type="EMBL" id="BPLR01020305">
    <property type="protein sequence ID" value="GIX77192.1"/>
    <property type="molecule type" value="Genomic_DNA"/>
</dbReference>
<accession>A0AAV4MXG6</accession>
<protein>
    <submittedName>
        <fullName evidence="2">Uncharacterized protein</fullName>
    </submittedName>
</protein>
<evidence type="ECO:0000313" key="2">
    <source>
        <dbReference type="EMBL" id="GIX77192.1"/>
    </source>
</evidence>
<dbReference type="AlphaFoldDB" id="A0AAV4MXG6"/>
<name>A0AAV4MXG6_CAEEX</name>
<proteinExistence type="predicted"/>
<reference evidence="2 3" key="1">
    <citation type="submission" date="2021-06" db="EMBL/GenBank/DDBJ databases">
        <title>Caerostris extrusa draft genome.</title>
        <authorList>
            <person name="Kono N."/>
            <person name="Arakawa K."/>
        </authorList>
    </citation>
    <scope>NUCLEOTIDE SEQUENCE [LARGE SCALE GENOMIC DNA]</scope>
</reference>
<evidence type="ECO:0000313" key="3">
    <source>
        <dbReference type="Proteomes" id="UP001054945"/>
    </source>
</evidence>
<feature type="region of interest" description="Disordered" evidence="1">
    <location>
        <begin position="27"/>
        <end position="50"/>
    </location>
</feature>
<gene>
    <name evidence="2" type="ORF">CEXT_417311</name>
</gene>
<evidence type="ECO:0000256" key="1">
    <source>
        <dbReference type="SAM" id="MobiDB-lite"/>
    </source>
</evidence>
<feature type="compositionally biased region" description="Polar residues" evidence="1">
    <location>
        <begin position="28"/>
        <end position="38"/>
    </location>
</feature>
<keyword evidence="3" id="KW-1185">Reference proteome</keyword>
<dbReference type="Proteomes" id="UP001054945">
    <property type="component" value="Unassembled WGS sequence"/>
</dbReference>
<sequence length="75" mass="8517">MLPKKKKKPSTMPVGVRARRRRAERALMSTNQTTTANATEKGIGQQKDVRKSQANIVMNICGYKEKGQERRVNNM</sequence>
<comment type="caution">
    <text evidence="2">The sequence shown here is derived from an EMBL/GenBank/DDBJ whole genome shotgun (WGS) entry which is preliminary data.</text>
</comment>
<organism evidence="2 3">
    <name type="scientific">Caerostris extrusa</name>
    <name type="common">Bark spider</name>
    <name type="synonym">Caerostris bankana</name>
    <dbReference type="NCBI Taxonomy" id="172846"/>
    <lineage>
        <taxon>Eukaryota</taxon>
        <taxon>Metazoa</taxon>
        <taxon>Ecdysozoa</taxon>
        <taxon>Arthropoda</taxon>
        <taxon>Chelicerata</taxon>
        <taxon>Arachnida</taxon>
        <taxon>Araneae</taxon>
        <taxon>Araneomorphae</taxon>
        <taxon>Entelegynae</taxon>
        <taxon>Araneoidea</taxon>
        <taxon>Araneidae</taxon>
        <taxon>Caerostris</taxon>
    </lineage>
</organism>